<organism evidence="2 3">
    <name type="scientific">Brassica campestris</name>
    <name type="common">Field mustard</name>
    <dbReference type="NCBI Taxonomy" id="3711"/>
    <lineage>
        <taxon>Eukaryota</taxon>
        <taxon>Viridiplantae</taxon>
        <taxon>Streptophyta</taxon>
        <taxon>Embryophyta</taxon>
        <taxon>Tracheophyta</taxon>
        <taxon>Spermatophyta</taxon>
        <taxon>Magnoliopsida</taxon>
        <taxon>eudicotyledons</taxon>
        <taxon>Gunneridae</taxon>
        <taxon>Pentapetalae</taxon>
        <taxon>rosids</taxon>
        <taxon>malvids</taxon>
        <taxon>Brassicales</taxon>
        <taxon>Brassicaceae</taxon>
        <taxon>Brassiceae</taxon>
        <taxon>Brassica</taxon>
    </lineage>
</organism>
<dbReference type="InterPro" id="IPR050796">
    <property type="entry name" value="SCF_F-box_component"/>
</dbReference>
<reference evidence="2 3" key="1">
    <citation type="submission" date="2021-07" db="EMBL/GenBank/DDBJ databases">
        <authorList>
            <consortium name="Genoscope - CEA"/>
            <person name="William W."/>
        </authorList>
    </citation>
    <scope>NUCLEOTIDE SEQUENCE [LARGE SCALE GENOMIC DNA]</scope>
</reference>
<gene>
    <name evidence="2" type="ORF">BRAPAZ1V2_A03P43190.2</name>
</gene>
<dbReference type="Gramene" id="A03p43190.2_BraZ1">
    <property type="protein sequence ID" value="A03p43190.2_BraZ1.CDS"/>
    <property type="gene ID" value="A03g43190.2_BraZ1"/>
</dbReference>
<dbReference type="NCBIfam" id="TIGR01640">
    <property type="entry name" value="F_box_assoc_1"/>
    <property type="match status" value="1"/>
</dbReference>
<protein>
    <recommendedName>
        <fullName evidence="1">F-box domain-containing protein</fullName>
    </recommendedName>
</protein>
<evidence type="ECO:0000313" key="3">
    <source>
        <dbReference type="Proteomes" id="UP000694005"/>
    </source>
</evidence>
<name>A0A8D9GLK7_BRACM</name>
<dbReference type="CDD" id="cd22157">
    <property type="entry name" value="F-box_AtFBW1-like"/>
    <property type="match status" value="1"/>
</dbReference>
<evidence type="ECO:0000313" key="2">
    <source>
        <dbReference type="EMBL" id="CAG7882976.1"/>
    </source>
</evidence>
<dbReference type="InterPro" id="IPR017451">
    <property type="entry name" value="F-box-assoc_interact_dom"/>
</dbReference>
<dbReference type="SUPFAM" id="SSF81383">
    <property type="entry name" value="F-box domain"/>
    <property type="match status" value="1"/>
</dbReference>
<proteinExistence type="predicted"/>
<dbReference type="PANTHER" id="PTHR31672:SF13">
    <property type="entry name" value="F-BOX PROTEIN CPR30-LIKE"/>
    <property type="match status" value="1"/>
</dbReference>
<sequence length="415" mass="47560">MVMSDIPQDLIEEILTRVPAASLKRLRSTCKRWNHLFKDQRFTEKHFRNAPKQSRILISNDYRICSVNVNLNVAPPPIEFKDFHPCSQQQIHVVEVFHCDGLLLCTIWRDNKYRLMVWNPCSGETRWIQTTTYSKSFSTRSLALGYQNNKSFRSYKILSCWSTSYSLIQGDAGFKIYDLSSDYWRVLDDDLALRGSTIPNRGVSCKGNAYWLVTEKTGGLLGFDFTRNCFIRFCLPPIPNPWDMILSVVREEKLSLLYWSRHVSYMEVWMTNEIDGTQAALWSKSLTVKNPNNLIPCFMSFLVDEEKKLVLGCNSAFGGDHIKKLYTTGEDSGYSTEIPSVGSKHKTLSPFIFSYVPSLVQIQQATSSRQQTMAMFQHGSLVHFQGRGHSARGQSVIECPEVLDSCKWLPHKSLV</sequence>
<dbReference type="PROSITE" id="PS50181">
    <property type="entry name" value="FBOX"/>
    <property type="match status" value="1"/>
</dbReference>
<dbReference type="EMBL" id="LS974619">
    <property type="protein sequence ID" value="CAG7882976.1"/>
    <property type="molecule type" value="Genomic_DNA"/>
</dbReference>
<dbReference type="Proteomes" id="UP000694005">
    <property type="component" value="Chromosome A03"/>
</dbReference>
<dbReference type="Gene3D" id="1.20.1280.50">
    <property type="match status" value="1"/>
</dbReference>
<dbReference type="PANTHER" id="PTHR31672">
    <property type="entry name" value="BNACNNG10540D PROTEIN"/>
    <property type="match status" value="1"/>
</dbReference>
<accession>A0A8D9GLK7</accession>
<dbReference type="AlphaFoldDB" id="A0A8D9GLK7"/>
<dbReference type="InterPro" id="IPR036047">
    <property type="entry name" value="F-box-like_dom_sf"/>
</dbReference>
<dbReference type="InterPro" id="IPR001810">
    <property type="entry name" value="F-box_dom"/>
</dbReference>
<dbReference type="SMART" id="SM00256">
    <property type="entry name" value="FBOX"/>
    <property type="match status" value="1"/>
</dbReference>
<feature type="domain" description="F-box" evidence="1">
    <location>
        <begin position="1"/>
        <end position="50"/>
    </location>
</feature>
<dbReference type="Pfam" id="PF00646">
    <property type="entry name" value="F-box"/>
    <property type="match status" value="1"/>
</dbReference>
<dbReference type="Pfam" id="PF07734">
    <property type="entry name" value="FBA_1"/>
    <property type="match status" value="1"/>
</dbReference>
<evidence type="ECO:0000259" key="1">
    <source>
        <dbReference type="PROSITE" id="PS50181"/>
    </source>
</evidence>
<dbReference type="InterPro" id="IPR006527">
    <property type="entry name" value="F-box-assoc_dom_typ1"/>
</dbReference>